<evidence type="ECO:0000256" key="4">
    <source>
        <dbReference type="ARBA" id="ARBA00022989"/>
    </source>
</evidence>
<name>A0A1I7WFF9_HETBA</name>
<keyword evidence="4" id="KW-1133">Transmembrane helix</keyword>
<keyword evidence="3" id="KW-0812">Transmembrane</keyword>
<dbReference type="AlphaFoldDB" id="A0A1I7WFF9"/>
<evidence type="ECO:0000313" key="6">
    <source>
        <dbReference type="Proteomes" id="UP000095283"/>
    </source>
</evidence>
<dbReference type="WBParaSite" id="Hba_03719">
    <property type="protein sequence ID" value="Hba_03719"/>
    <property type="gene ID" value="Hba_03719"/>
</dbReference>
<comment type="subcellular location">
    <subcellularLocation>
        <location evidence="1">Membrane</location>
        <topology evidence="1">Multi-pass membrane protein</topology>
    </subcellularLocation>
</comment>
<evidence type="ECO:0000256" key="3">
    <source>
        <dbReference type="ARBA" id="ARBA00022692"/>
    </source>
</evidence>
<evidence type="ECO:0000256" key="2">
    <source>
        <dbReference type="ARBA" id="ARBA00009583"/>
    </source>
</evidence>
<proteinExistence type="inferred from homology"/>
<accession>A0A1I7WFF9</accession>
<protein>
    <submittedName>
        <fullName evidence="7">Transmembrane protein</fullName>
    </submittedName>
</protein>
<dbReference type="PANTHER" id="PTHR31893:SF5">
    <property type="entry name" value="TRANSMEMBRANE PROTEIN 151 HOMOLOG"/>
    <property type="match status" value="1"/>
</dbReference>
<dbReference type="GO" id="GO:0016020">
    <property type="term" value="C:membrane"/>
    <property type="evidence" value="ECO:0007669"/>
    <property type="project" value="UniProtKB-SubCell"/>
</dbReference>
<keyword evidence="6" id="KW-1185">Reference proteome</keyword>
<comment type="similarity">
    <text evidence="2">Belongs to the TMEM151 family.</text>
</comment>
<dbReference type="Pfam" id="PF14857">
    <property type="entry name" value="TMEM151"/>
    <property type="match status" value="1"/>
</dbReference>
<evidence type="ECO:0000313" key="7">
    <source>
        <dbReference type="WBParaSite" id="Hba_03719"/>
    </source>
</evidence>
<sequence length="350" mass="39734">MITSLEKFPLTRIHVSRGFIFACMQAANEFEEQRTRFFNENEARDDYMEVHEGMDLTEVAVLDDLLCFNSSCPPWFLHPLVFWICSILILSWPLRIFAEWKTALLNYQVTKLFGTSYLSPSSINYTGPLTRTSTMETVELEAALRREQYFVVPSYSEAMLAQPQGEANVTLVNPCERRIFSRAITTNNEPIILRNYGAIEDELASLPEIQRLRRPLSNSRSMNFLQGIRRNSLSYSLGSRATPMLPSRSVPPRSLSIAGLSNWSNGYHVIGDSPSSDHVPLLELTDDPPPPYEASFLKAIANLILVYFFNVRDKVKFHRESLLMCKYKGVITLNTMAFATIGASFVTCDV</sequence>
<evidence type="ECO:0000256" key="1">
    <source>
        <dbReference type="ARBA" id="ARBA00004141"/>
    </source>
</evidence>
<evidence type="ECO:0000256" key="5">
    <source>
        <dbReference type="ARBA" id="ARBA00023136"/>
    </source>
</evidence>
<dbReference type="InterPro" id="IPR026767">
    <property type="entry name" value="Tmem151"/>
</dbReference>
<dbReference type="PANTHER" id="PTHR31893">
    <property type="entry name" value="TRANSMEMBRANE PROTEIN 151 HOMOLOG"/>
    <property type="match status" value="1"/>
</dbReference>
<reference evidence="7" key="1">
    <citation type="submission" date="2016-11" db="UniProtKB">
        <authorList>
            <consortium name="WormBaseParasite"/>
        </authorList>
    </citation>
    <scope>IDENTIFICATION</scope>
</reference>
<keyword evidence="5" id="KW-0472">Membrane</keyword>
<organism evidence="6 7">
    <name type="scientific">Heterorhabditis bacteriophora</name>
    <name type="common">Entomopathogenic nematode worm</name>
    <dbReference type="NCBI Taxonomy" id="37862"/>
    <lineage>
        <taxon>Eukaryota</taxon>
        <taxon>Metazoa</taxon>
        <taxon>Ecdysozoa</taxon>
        <taxon>Nematoda</taxon>
        <taxon>Chromadorea</taxon>
        <taxon>Rhabditida</taxon>
        <taxon>Rhabditina</taxon>
        <taxon>Rhabditomorpha</taxon>
        <taxon>Strongyloidea</taxon>
        <taxon>Heterorhabditidae</taxon>
        <taxon>Heterorhabditis</taxon>
    </lineage>
</organism>
<dbReference type="Proteomes" id="UP000095283">
    <property type="component" value="Unplaced"/>
</dbReference>